<dbReference type="PANTHER" id="PTHR47359">
    <property type="entry name" value="PEPTIDOGLYCAN DL-ENDOPEPTIDASE CWLO"/>
    <property type="match status" value="1"/>
</dbReference>
<dbReference type="Pfam" id="PF00877">
    <property type="entry name" value="NLPC_P60"/>
    <property type="match status" value="1"/>
</dbReference>
<feature type="region of interest" description="Disordered" evidence="5">
    <location>
        <begin position="319"/>
        <end position="404"/>
    </location>
</feature>
<dbReference type="EMBL" id="DVKS01000010">
    <property type="protein sequence ID" value="HIT40562.1"/>
    <property type="molecule type" value="Genomic_DNA"/>
</dbReference>
<dbReference type="InterPro" id="IPR051794">
    <property type="entry name" value="PG_Endopeptidase_C40"/>
</dbReference>
<protein>
    <submittedName>
        <fullName evidence="7">C40 family peptidase</fullName>
    </submittedName>
</protein>
<reference evidence="7" key="1">
    <citation type="submission" date="2020-10" db="EMBL/GenBank/DDBJ databases">
        <authorList>
            <person name="Gilroy R."/>
        </authorList>
    </citation>
    <scope>NUCLEOTIDE SEQUENCE</scope>
    <source>
        <strain evidence="7">CHK123-3438</strain>
    </source>
</reference>
<evidence type="ECO:0000256" key="4">
    <source>
        <dbReference type="ARBA" id="ARBA00022807"/>
    </source>
</evidence>
<keyword evidence="2" id="KW-0645">Protease</keyword>
<evidence type="ECO:0000313" key="7">
    <source>
        <dbReference type="EMBL" id="HIT40562.1"/>
    </source>
</evidence>
<gene>
    <name evidence="7" type="ORF">IAB60_00425</name>
</gene>
<keyword evidence="4" id="KW-0788">Thiol protease</keyword>
<dbReference type="GO" id="GO:0008234">
    <property type="term" value="F:cysteine-type peptidase activity"/>
    <property type="evidence" value="ECO:0007669"/>
    <property type="project" value="UniProtKB-KW"/>
</dbReference>
<dbReference type="InterPro" id="IPR038765">
    <property type="entry name" value="Papain-like_cys_pep_sf"/>
</dbReference>
<dbReference type="PANTHER" id="PTHR47359:SF3">
    <property type="entry name" value="NLP_P60 DOMAIN-CONTAINING PROTEIN-RELATED"/>
    <property type="match status" value="1"/>
</dbReference>
<evidence type="ECO:0000256" key="1">
    <source>
        <dbReference type="ARBA" id="ARBA00007074"/>
    </source>
</evidence>
<evidence type="ECO:0000256" key="2">
    <source>
        <dbReference type="ARBA" id="ARBA00022670"/>
    </source>
</evidence>
<dbReference type="PROSITE" id="PS51935">
    <property type="entry name" value="NLPC_P60"/>
    <property type="match status" value="1"/>
</dbReference>
<evidence type="ECO:0000259" key="6">
    <source>
        <dbReference type="PROSITE" id="PS51935"/>
    </source>
</evidence>
<name>A0A9D1GG95_9FIRM</name>
<sequence length="639" mass="68547">MKAKEKGARLAKAATIFLFAGSGILLARAGRQYEIVQTQKMAVASAVPETEPASDAQIPLKETPPETEPEEKESESEYQPSPDKLNLAFYYPEGSDTSDIINSYAGQVFQELTILDSEWLADLYELADVKPADMAVRLGKDPSSVRGSYNPKDDDQNPADPETWILDSWKKINVSFTDGDGKRITGFSNVKDILAMASVYTYYAGMLDHELFSQYARQLWENSHSYTLSISDVYYCSGCLDKTDEEIAQEEEALESAAISMLSAEEEQISEGGSDSETSAAASSAETAVLESENAAGINTVPSSEVGAAMQQRSLNVATAADAASGTEEIPRIIRRSSSAETSTEDSFGDGSLAGSESQAAASSSDAVSLSAAPLQDGNSPGAAESGSQPSESEASDGTHEGCPGHVDLNIRVKILGLSDSSGLYSADSIGSAAETEDSRDGWTEENRSFAQSISSQDWFADYGLSVSSLSLSDPLTSEEIQSYMDSLPADLSQTRRDIIYFALNSVGKVPYYWGGKASYPGYEGNNFGALVSSDEQGRVLKGLDCSGWISWVYWSVTGERLAGESTSSLILCGEKISRSELQPGDIVVRTGTSAHVVMFLGWSADGRMNVIHESSASVNNVTIKTMDAAWPYYRKLVD</sequence>
<dbReference type="SUPFAM" id="SSF54001">
    <property type="entry name" value="Cysteine proteinases"/>
    <property type="match status" value="1"/>
</dbReference>
<organism evidence="7 8">
    <name type="scientific">Candidatus Caccovicinus merdipullorum</name>
    <dbReference type="NCBI Taxonomy" id="2840724"/>
    <lineage>
        <taxon>Bacteria</taxon>
        <taxon>Bacillati</taxon>
        <taxon>Bacillota</taxon>
        <taxon>Clostridia</taxon>
        <taxon>Eubacteriales</taxon>
        <taxon>Candidatus Caccovicinus</taxon>
    </lineage>
</organism>
<dbReference type="Proteomes" id="UP000886860">
    <property type="component" value="Unassembled WGS sequence"/>
</dbReference>
<dbReference type="Gene3D" id="3.90.1720.10">
    <property type="entry name" value="endopeptidase domain like (from Nostoc punctiforme)"/>
    <property type="match status" value="1"/>
</dbReference>
<evidence type="ECO:0000256" key="3">
    <source>
        <dbReference type="ARBA" id="ARBA00022801"/>
    </source>
</evidence>
<reference evidence="7" key="2">
    <citation type="journal article" date="2021" name="PeerJ">
        <title>Extensive microbial diversity within the chicken gut microbiome revealed by metagenomics and culture.</title>
        <authorList>
            <person name="Gilroy R."/>
            <person name="Ravi A."/>
            <person name="Getino M."/>
            <person name="Pursley I."/>
            <person name="Horton D.L."/>
            <person name="Alikhan N.F."/>
            <person name="Baker D."/>
            <person name="Gharbi K."/>
            <person name="Hall N."/>
            <person name="Watson M."/>
            <person name="Adriaenssens E.M."/>
            <person name="Foster-Nyarko E."/>
            <person name="Jarju S."/>
            <person name="Secka A."/>
            <person name="Antonio M."/>
            <person name="Oren A."/>
            <person name="Chaudhuri R.R."/>
            <person name="La Ragione R."/>
            <person name="Hildebrand F."/>
            <person name="Pallen M.J."/>
        </authorList>
    </citation>
    <scope>NUCLEOTIDE SEQUENCE</scope>
    <source>
        <strain evidence="7">CHK123-3438</strain>
    </source>
</reference>
<evidence type="ECO:0000256" key="5">
    <source>
        <dbReference type="SAM" id="MobiDB-lite"/>
    </source>
</evidence>
<keyword evidence="3" id="KW-0378">Hydrolase</keyword>
<comment type="similarity">
    <text evidence="1">Belongs to the peptidase C40 family.</text>
</comment>
<proteinExistence type="inferred from homology"/>
<dbReference type="AlphaFoldDB" id="A0A9D1GG95"/>
<feature type="compositionally biased region" description="Low complexity" evidence="5">
    <location>
        <begin position="353"/>
        <end position="375"/>
    </location>
</feature>
<feature type="region of interest" description="Disordered" evidence="5">
    <location>
        <begin position="46"/>
        <end position="85"/>
    </location>
</feature>
<feature type="compositionally biased region" description="Low complexity" evidence="5">
    <location>
        <begin position="270"/>
        <end position="288"/>
    </location>
</feature>
<feature type="region of interest" description="Disordered" evidence="5">
    <location>
        <begin position="140"/>
        <end position="160"/>
    </location>
</feature>
<feature type="compositionally biased region" description="Acidic residues" evidence="5">
    <location>
        <begin position="65"/>
        <end position="76"/>
    </location>
</feature>
<feature type="region of interest" description="Disordered" evidence="5">
    <location>
        <begin position="264"/>
        <end position="288"/>
    </location>
</feature>
<dbReference type="InterPro" id="IPR000064">
    <property type="entry name" value="NLP_P60_dom"/>
</dbReference>
<comment type="caution">
    <text evidence="7">The sequence shown here is derived from an EMBL/GenBank/DDBJ whole genome shotgun (WGS) entry which is preliminary data.</text>
</comment>
<feature type="domain" description="NlpC/P60" evidence="6">
    <location>
        <begin position="493"/>
        <end position="639"/>
    </location>
</feature>
<accession>A0A9D1GG95</accession>
<evidence type="ECO:0000313" key="8">
    <source>
        <dbReference type="Proteomes" id="UP000886860"/>
    </source>
</evidence>
<dbReference type="GO" id="GO:0006508">
    <property type="term" value="P:proteolysis"/>
    <property type="evidence" value="ECO:0007669"/>
    <property type="project" value="UniProtKB-KW"/>
</dbReference>